<dbReference type="InterPro" id="IPR057670">
    <property type="entry name" value="SH3_retrovirus"/>
</dbReference>
<proteinExistence type="predicted"/>
<dbReference type="EMBL" id="SZYD01000018">
    <property type="protein sequence ID" value="KAD2806293.1"/>
    <property type="molecule type" value="Genomic_DNA"/>
</dbReference>
<dbReference type="Proteomes" id="UP000326396">
    <property type="component" value="Linkage Group LG8"/>
</dbReference>
<accession>A0A5N6LXF0</accession>
<feature type="domain" description="Reverse transcriptase Ty1/copia-type" evidence="3">
    <location>
        <begin position="194"/>
        <end position="436"/>
    </location>
</feature>
<dbReference type="PANTHER" id="PTHR42648">
    <property type="entry name" value="TRANSPOSASE, PUTATIVE-RELATED"/>
    <property type="match status" value="1"/>
</dbReference>
<dbReference type="Pfam" id="PF07727">
    <property type="entry name" value="RVT_2"/>
    <property type="match status" value="1"/>
</dbReference>
<dbReference type="GO" id="GO:0016787">
    <property type="term" value="F:hydrolase activity"/>
    <property type="evidence" value="ECO:0007669"/>
    <property type="project" value="UniProtKB-KW"/>
</dbReference>
<dbReference type="Pfam" id="PF25597">
    <property type="entry name" value="SH3_retrovirus"/>
    <property type="match status" value="1"/>
</dbReference>
<evidence type="ECO:0000259" key="3">
    <source>
        <dbReference type="Pfam" id="PF07727"/>
    </source>
</evidence>
<protein>
    <submittedName>
        <fullName evidence="5">Uncharacterized protein</fullName>
    </submittedName>
</protein>
<organism evidence="5 6">
    <name type="scientific">Mikania micrantha</name>
    <name type="common">bitter vine</name>
    <dbReference type="NCBI Taxonomy" id="192012"/>
    <lineage>
        <taxon>Eukaryota</taxon>
        <taxon>Viridiplantae</taxon>
        <taxon>Streptophyta</taxon>
        <taxon>Embryophyta</taxon>
        <taxon>Tracheophyta</taxon>
        <taxon>Spermatophyta</taxon>
        <taxon>Magnoliopsida</taxon>
        <taxon>eudicotyledons</taxon>
        <taxon>Gunneridae</taxon>
        <taxon>Pentapetalae</taxon>
        <taxon>asterids</taxon>
        <taxon>campanulids</taxon>
        <taxon>Asterales</taxon>
        <taxon>Asteraceae</taxon>
        <taxon>Asteroideae</taxon>
        <taxon>Heliantheae alliance</taxon>
        <taxon>Eupatorieae</taxon>
        <taxon>Mikania</taxon>
    </lineage>
</organism>
<evidence type="ECO:0000313" key="6">
    <source>
        <dbReference type="Proteomes" id="UP000326396"/>
    </source>
</evidence>
<gene>
    <name evidence="5" type="ORF">E3N88_39670</name>
</gene>
<dbReference type="OrthoDB" id="418757at2759"/>
<dbReference type="InterPro" id="IPR043502">
    <property type="entry name" value="DNA/RNA_pol_sf"/>
</dbReference>
<dbReference type="GO" id="GO:0046872">
    <property type="term" value="F:metal ion binding"/>
    <property type="evidence" value="ECO:0007669"/>
    <property type="project" value="UniProtKB-KW"/>
</dbReference>
<feature type="domain" description="Retroviral polymerase SH3-like" evidence="4">
    <location>
        <begin position="44"/>
        <end position="111"/>
    </location>
</feature>
<dbReference type="AlphaFoldDB" id="A0A5N6LXF0"/>
<dbReference type="PANTHER" id="PTHR42648:SF20">
    <property type="entry name" value="RNA-DIRECTED DNA POLYMERASE"/>
    <property type="match status" value="1"/>
</dbReference>
<keyword evidence="6" id="KW-1185">Reference proteome</keyword>
<keyword evidence="2" id="KW-0378">Hydrolase</keyword>
<comment type="caution">
    <text evidence="5">The sequence shown here is derived from an EMBL/GenBank/DDBJ whole genome shotgun (WGS) entry which is preliminary data.</text>
</comment>
<evidence type="ECO:0000313" key="5">
    <source>
        <dbReference type="EMBL" id="KAD2806293.1"/>
    </source>
</evidence>
<sequence length="439" mass="50666">MWGEAILSAAYLLNKIPFKKKDVTPYELWMGRKPSYKYLKVWGCLAKVVVPPPKVQRIGPKTVDCVFISYVHHSSAYRFLVYDSKNPDIHKNTIMESRNASFFEKVFPCLKEEHTSSSSPVDETVHDEVQEQLEAEEVESRRSKRQRIEKSFGHDFLTYMVEGEPQTYCETATSSEGPQWKEAIKNEIDSILQNHTWELVDLPSGCKPLGYRWIFRRKMKADGSIDKYKERLVIKGFRQKEGLDYLDNYSRVTRITSIRLMLAIAALRDLEVHQMDVKTAFLNGDLEEEIYMEQTDGFLAPGQEGKVYKLVKSLYGLKQAPNQWHQKFDQVMLNNGFKINEYEKCVFVKNTKRGYVILCLYVDDMLIIGSDDQMIKFTKYMLKAIFDMKDMGLADVILGVKINRTQNGLVLSQSHYVDKILGKFNTGDTSVAQTPVDTT</sequence>
<evidence type="ECO:0000259" key="4">
    <source>
        <dbReference type="Pfam" id="PF25597"/>
    </source>
</evidence>
<dbReference type="SUPFAM" id="SSF56672">
    <property type="entry name" value="DNA/RNA polymerases"/>
    <property type="match status" value="1"/>
</dbReference>
<keyword evidence="1" id="KW-0479">Metal-binding</keyword>
<evidence type="ECO:0000256" key="1">
    <source>
        <dbReference type="ARBA" id="ARBA00022723"/>
    </source>
</evidence>
<dbReference type="InterPro" id="IPR039537">
    <property type="entry name" value="Retrotran_Ty1/copia-like"/>
</dbReference>
<reference evidence="5 6" key="1">
    <citation type="submission" date="2019-05" db="EMBL/GenBank/DDBJ databases">
        <title>Mikania micrantha, genome provides insights into the molecular mechanism of rapid growth.</title>
        <authorList>
            <person name="Liu B."/>
        </authorList>
    </citation>
    <scope>NUCLEOTIDE SEQUENCE [LARGE SCALE GENOMIC DNA]</scope>
    <source>
        <strain evidence="5">NLD-2019</strain>
        <tissue evidence="5">Leaf</tissue>
    </source>
</reference>
<dbReference type="InterPro" id="IPR013103">
    <property type="entry name" value="RVT_2"/>
</dbReference>
<name>A0A5N6LXF0_9ASTR</name>
<evidence type="ECO:0000256" key="2">
    <source>
        <dbReference type="ARBA" id="ARBA00022801"/>
    </source>
</evidence>